<accession>A0A9P9AMB1</accession>
<feature type="chain" id="PRO_5040325732" description="Hydrophobin" evidence="2">
    <location>
        <begin position="19"/>
        <end position="137"/>
    </location>
</feature>
<sequence length="137" mass="14663">MHVSAILYGLVFLQGAMASPMAQPDLEVEARSIERREPTPFDMPMPLLPRVAKAGKDKGSPSCPGGNQVTQTNQCTSGTPFCCSNDGKGGQVCSHSTTTCKSTVICCNNNNGFQICMGDMNFNMPITLNINIDLDDD</sequence>
<name>A0A9P9AMB1_9HYPO</name>
<evidence type="ECO:0000256" key="1">
    <source>
        <dbReference type="SAM" id="MobiDB-lite"/>
    </source>
</evidence>
<keyword evidence="2" id="KW-0732">Signal</keyword>
<organism evidence="3 4">
    <name type="scientific">Thelonectria olida</name>
    <dbReference type="NCBI Taxonomy" id="1576542"/>
    <lineage>
        <taxon>Eukaryota</taxon>
        <taxon>Fungi</taxon>
        <taxon>Dikarya</taxon>
        <taxon>Ascomycota</taxon>
        <taxon>Pezizomycotina</taxon>
        <taxon>Sordariomycetes</taxon>
        <taxon>Hypocreomycetidae</taxon>
        <taxon>Hypocreales</taxon>
        <taxon>Nectriaceae</taxon>
        <taxon>Thelonectria</taxon>
    </lineage>
</organism>
<dbReference type="AlphaFoldDB" id="A0A9P9AMB1"/>
<proteinExistence type="predicted"/>
<feature type="region of interest" description="Disordered" evidence="1">
    <location>
        <begin position="38"/>
        <end position="68"/>
    </location>
</feature>
<feature type="signal peptide" evidence="2">
    <location>
        <begin position="1"/>
        <end position="18"/>
    </location>
</feature>
<dbReference type="Proteomes" id="UP000777438">
    <property type="component" value="Unassembled WGS sequence"/>
</dbReference>
<evidence type="ECO:0008006" key="5">
    <source>
        <dbReference type="Google" id="ProtNLM"/>
    </source>
</evidence>
<comment type="caution">
    <text evidence="3">The sequence shown here is derived from an EMBL/GenBank/DDBJ whole genome shotgun (WGS) entry which is preliminary data.</text>
</comment>
<dbReference type="OrthoDB" id="3557221at2759"/>
<evidence type="ECO:0000256" key="2">
    <source>
        <dbReference type="SAM" id="SignalP"/>
    </source>
</evidence>
<evidence type="ECO:0000313" key="3">
    <source>
        <dbReference type="EMBL" id="KAH6884595.1"/>
    </source>
</evidence>
<evidence type="ECO:0000313" key="4">
    <source>
        <dbReference type="Proteomes" id="UP000777438"/>
    </source>
</evidence>
<keyword evidence="4" id="KW-1185">Reference proteome</keyword>
<protein>
    <recommendedName>
        <fullName evidence="5">Hydrophobin</fullName>
    </recommendedName>
</protein>
<reference evidence="3 4" key="1">
    <citation type="journal article" date="2021" name="Nat. Commun.">
        <title>Genetic determinants of endophytism in the Arabidopsis root mycobiome.</title>
        <authorList>
            <person name="Mesny F."/>
            <person name="Miyauchi S."/>
            <person name="Thiergart T."/>
            <person name="Pickel B."/>
            <person name="Atanasova L."/>
            <person name="Karlsson M."/>
            <person name="Huettel B."/>
            <person name="Barry K.W."/>
            <person name="Haridas S."/>
            <person name="Chen C."/>
            <person name="Bauer D."/>
            <person name="Andreopoulos W."/>
            <person name="Pangilinan J."/>
            <person name="LaButti K."/>
            <person name="Riley R."/>
            <person name="Lipzen A."/>
            <person name="Clum A."/>
            <person name="Drula E."/>
            <person name="Henrissat B."/>
            <person name="Kohler A."/>
            <person name="Grigoriev I.V."/>
            <person name="Martin F.M."/>
            <person name="Hacquard S."/>
        </authorList>
    </citation>
    <scope>NUCLEOTIDE SEQUENCE [LARGE SCALE GENOMIC DNA]</scope>
    <source>
        <strain evidence="3 4">MPI-CAGE-CH-0241</strain>
    </source>
</reference>
<dbReference type="EMBL" id="JAGPYM010000020">
    <property type="protein sequence ID" value="KAH6884595.1"/>
    <property type="molecule type" value="Genomic_DNA"/>
</dbReference>
<gene>
    <name evidence="3" type="ORF">B0T10DRAFT_579340</name>
</gene>